<evidence type="ECO:0000313" key="2">
    <source>
        <dbReference type="Proteomes" id="UP000054217"/>
    </source>
</evidence>
<name>A0A0C3KEM3_PISTI</name>
<dbReference type="InParanoid" id="A0A0C3KEM3"/>
<proteinExistence type="predicted"/>
<accession>A0A0C3KEM3</accession>
<dbReference type="HOGENOM" id="CLU_3125643_0_0_1"/>
<evidence type="ECO:0000313" key="1">
    <source>
        <dbReference type="EMBL" id="KIO08047.1"/>
    </source>
</evidence>
<reference evidence="2" key="2">
    <citation type="submission" date="2015-01" db="EMBL/GenBank/DDBJ databases">
        <title>Evolutionary Origins and Diversification of the Mycorrhizal Mutualists.</title>
        <authorList>
            <consortium name="DOE Joint Genome Institute"/>
            <consortium name="Mycorrhizal Genomics Consortium"/>
            <person name="Kohler A."/>
            <person name="Kuo A."/>
            <person name="Nagy L.G."/>
            <person name="Floudas D."/>
            <person name="Copeland A."/>
            <person name="Barry K.W."/>
            <person name="Cichocki N."/>
            <person name="Veneault-Fourrey C."/>
            <person name="LaButti K."/>
            <person name="Lindquist E.A."/>
            <person name="Lipzen A."/>
            <person name="Lundell T."/>
            <person name="Morin E."/>
            <person name="Murat C."/>
            <person name="Riley R."/>
            <person name="Ohm R."/>
            <person name="Sun H."/>
            <person name="Tunlid A."/>
            <person name="Henrissat B."/>
            <person name="Grigoriev I.V."/>
            <person name="Hibbett D.S."/>
            <person name="Martin F."/>
        </authorList>
    </citation>
    <scope>NUCLEOTIDE SEQUENCE [LARGE SCALE GENOMIC DNA]</scope>
    <source>
        <strain evidence="2">Marx 270</strain>
    </source>
</reference>
<gene>
    <name evidence="1" type="ORF">M404DRAFT_23304</name>
</gene>
<organism evidence="1 2">
    <name type="scientific">Pisolithus tinctorius Marx 270</name>
    <dbReference type="NCBI Taxonomy" id="870435"/>
    <lineage>
        <taxon>Eukaryota</taxon>
        <taxon>Fungi</taxon>
        <taxon>Dikarya</taxon>
        <taxon>Basidiomycota</taxon>
        <taxon>Agaricomycotina</taxon>
        <taxon>Agaricomycetes</taxon>
        <taxon>Agaricomycetidae</taxon>
        <taxon>Boletales</taxon>
        <taxon>Sclerodermatineae</taxon>
        <taxon>Pisolithaceae</taxon>
        <taxon>Pisolithus</taxon>
    </lineage>
</organism>
<dbReference type="AlphaFoldDB" id="A0A0C3KEM3"/>
<dbReference type="Proteomes" id="UP000054217">
    <property type="component" value="Unassembled WGS sequence"/>
</dbReference>
<keyword evidence="2" id="KW-1185">Reference proteome</keyword>
<protein>
    <submittedName>
        <fullName evidence="1">Uncharacterized protein</fullName>
    </submittedName>
</protein>
<reference evidence="1 2" key="1">
    <citation type="submission" date="2014-04" db="EMBL/GenBank/DDBJ databases">
        <authorList>
            <consortium name="DOE Joint Genome Institute"/>
            <person name="Kuo A."/>
            <person name="Kohler A."/>
            <person name="Costa M.D."/>
            <person name="Nagy L.G."/>
            <person name="Floudas D."/>
            <person name="Copeland A."/>
            <person name="Barry K.W."/>
            <person name="Cichocki N."/>
            <person name="Veneault-Fourrey C."/>
            <person name="LaButti K."/>
            <person name="Lindquist E.A."/>
            <person name="Lipzen A."/>
            <person name="Lundell T."/>
            <person name="Morin E."/>
            <person name="Murat C."/>
            <person name="Sun H."/>
            <person name="Tunlid A."/>
            <person name="Henrissat B."/>
            <person name="Grigoriev I.V."/>
            <person name="Hibbett D.S."/>
            <person name="Martin F."/>
            <person name="Nordberg H.P."/>
            <person name="Cantor M.N."/>
            <person name="Hua S.X."/>
        </authorList>
    </citation>
    <scope>NUCLEOTIDE SEQUENCE [LARGE SCALE GENOMIC DNA]</scope>
    <source>
        <strain evidence="1 2">Marx 270</strain>
    </source>
</reference>
<dbReference type="EMBL" id="KN831958">
    <property type="protein sequence ID" value="KIO08047.1"/>
    <property type="molecule type" value="Genomic_DNA"/>
</dbReference>
<sequence length="50" mass="5136">MAQWLQHLATLGHPSPPLASSGMSHNSIQGYIGTSLPPPLAGSGMSHNSL</sequence>